<evidence type="ECO:0000313" key="2">
    <source>
        <dbReference type="Proteomes" id="UP000002872"/>
    </source>
</evidence>
<gene>
    <name evidence="1" type="ORF">NEQG_00992</name>
</gene>
<evidence type="ECO:0000313" key="1">
    <source>
        <dbReference type="EMBL" id="EIJ89173.1"/>
    </source>
</evidence>
<dbReference type="OMA" id="YCMHSLF"/>
<dbReference type="OrthoDB" id="2186610at2759"/>
<proteinExistence type="predicted"/>
<sequence length="344" mass="39471">MEIFEENEVLELSEYHHNDKVISVVVHGRILFTATNCYIYAWLDKESTLLAMFRIPAGELSTPISVESLLVDSSIHKSNWQVFSEYFTEVNQPAYLFISKGYYKIENLSLTKYVQNRFLPHCHTAEGPFAVEEDSVLYNYKTEKMPIVKISERDVCTKIKCIANELYLGMDSGHILKILAVKINSPKNIQDSLQSKCNSYTYDSKNPTEDKFTSDHTHPAFSNHSTPSTVDIICKKEYSVKYSSIFTGPALPVLDFYVNPLIISYFGRKLYSVSIACTEKEQVLNLYCMHSLFIVFTPRSILLLNQSLHRLNRSRVWGEAISYIDRVFISQDTGILNEILVSFL</sequence>
<evidence type="ECO:0008006" key="3">
    <source>
        <dbReference type="Google" id="ProtNLM"/>
    </source>
</evidence>
<dbReference type="HOGENOM" id="CLU_806736_0_0_1"/>
<keyword evidence="2" id="KW-1185">Reference proteome</keyword>
<dbReference type="VEuPathDB" id="MicrosporidiaDB:NEQG_00992"/>
<accession>I3EIX6</accession>
<reference evidence="1" key="1">
    <citation type="submission" date="2011-01" db="EMBL/GenBank/DDBJ databases">
        <title>The Genome Sequence of Nematocida parisii strain ERTm3.</title>
        <authorList>
            <consortium name="The Broad Institute Genome Sequencing Platform"/>
            <consortium name="The Broad Institute Genome Sequencing Center for Infectious Disease"/>
            <person name="Cuomo C."/>
            <person name="Troemel E."/>
            <person name="Young S.K."/>
            <person name="Zeng Q."/>
            <person name="Gargeya S."/>
            <person name="Fitzgerald M."/>
            <person name="Haas B."/>
            <person name="Abouelleil A."/>
            <person name="Alvarado L."/>
            <person name="Arachchi H.M."/>
            <person name="Berlin A."/>
            <person name="Chapman S.B."/>
            <person name="Gearin G."/>
            <person name="Goldberg J."/>
            <person name="Griggs A."/>
            <person name="Gujja S."/>
            <person name="Hansen M."/>
            <person name="Heiman D."/>
            <person name="Howarth C."/>
            <person name="Larimer J."/>
            <person name="Lui A."/>
            <person name="MacDonald P.J.P."/>
            <person name="McCowen C."/>
            <person name="Montmayeur A."/>
            <person name="Murphy C."/>
            <person name="Neiman D."/>
            <person name="Pearson M."/>
            <person name="Priest M."/>
            <person name="Roberts A."/>
            <person name="Saif S."/>
            <person name="Shea T."/>
            <person name="Sisk P."/>
            <person name="Stolte C."/>
            <person name="Sykes S."/>
            <person name="Wortman J."/>
            <person name="Nusbaum C."/>
            <person name="Birren B."/>
        </authorList>
    </citation>
    <scope>NUCLEOTIDE SEQUENCE</scope>
    <source>
        <strain evidence="1">ERTm3</strain>
    </source>
</reference>
<dbReference type="Proteomes" id="UP000002872">
    <property type="component" value="Unassembled WGS sequence"/>
</dbReference>
<organism evidence="1 2">
    <name type="scientific">Nematocida parisii (strain ERTm3)</name>
    <name type="common">Nematode killer fungus</name>
    <dbReference type="NCBI Taxonomy" id="935791"/>
    <lineage>
        <taxon>Eukaryota</taxon>
        <taxon>Fungi</taxon>
        <taxon>Fungi incertae sedis</taxon>
        <taxon>Microsporidia</taxon>
        <taxon>Nematocida</taxon>
    </lineage>
</organism>
<dbReference type="InParanoid" id="I3EIX6"/>
<protein>
    <recommendedName>
        <fullName evidence="3">CNH domain-containing protein</fullName>
    </recommendedName>
</protein>
<dbReference type="EMBL" id="GL870877">
    <property type="protein sequence ID" value="EIJ89173.1"/>
    <property type="molecule type" value="Genomic_DNA"/>
</dbReference>
<dbReference type="AlphaFoldDB" id="I3EIX6"/>
<name>I3EIX6_NEMP3</name>